<dbReference type="GO" id="GO:0006612">
    <property type="term" value="P:protein targeting to membrane"/>
    <property type="evidence" value="ECO:0007669"/>
    <property type="project" value="TreeGrafter"/>
</dbReference>
<dbReference type="InterPro" id="IPR037202">
    <property type="entry name" value="ESCRT_assembly_dom"/>
</dbReference>
<dbReference type="InterPro" id="IPR029012">
    <property type="entry name" value="Helix_hairpin_bin_sf"/>
</dbReference>
<dbReference type="Gene3D" id="1.10.287.660">
    <property type="entry name" value="Helix hairpin bin"/>
    <property type="match status" value="1"/>
</dbReference>
<comment type="similarity">
    <text evidence="2">Belongs to the VPS37 family.</text>
</comment>
<evidence type="ECO:0000313" key="10">
    <source>
        <dbReference type="Proteomes" id="UP001165082"/>
    </source>
</evidence>
<evidence type="ECO:0000256" key="5">
    <source>
        <dbReference type="ARBA" id="ARBA00022927"/>
    </source>
</evidence>
<evidence type="ECO:0000256" key="1">
    <source>
        <dbReference type="ARBA" id="ARBA00004177"/>
    </source>
</evidence>
<keyword evidence="5 6" id="KW-0653">Protein transport</keyword>
<dbReference type="Proteomes" id="UP001165082">
    <property type="component" value="Unassembled WGS sequence"/>
</dbReference>
<accession>A0A9W7G1A9</accession>
<keyword evidence="4" id="KW-0967">Endosome</keyword>
<dbReference type="PANTHER" id="PTHR13678:SF2">
    <property type="entry name" value="VACUOLAR PROTEIN SORTING-ASSOCIATED PROTEIN 37A"/>
    <property type="match status" value="1"/>
</dbReference>
<evidence type="ECO:0000256" key="6">
    <source>
        <dbReference type="PROSITE-ProRule" id="PRU00646"/>
    </source>
</evidence>
<dbReference type="PANTHER" id="PTHR13678">
    <property type="entry name" value="VACUOLAR PROTEIN SORTING-ASSOCIATED PROTEIN 37"/>
    <property type="match status" value="1"/>
</dbReference>
<dbReference type="EMBL" id="BRXZ01007348">
    <property type="protein sequence ID" value="GMI27333.1"/>
    <property type="molecule type" value="Genomic_DNA"/>
</dbReference>
<dbReference type="Pfam" id="PF07200">
    <property type="entry name" value="Mod_r"/>
    <property type="match status" value="1"/>
</dbReference>
<protein>
    <recommendedName>
        <fullName evidence="8">VPS37 C-terminal domain-containing protein</fullName>
    </recommendedName>
</protein>
<dbReference type="GO" id="GO:0006623">
    <property type="term" value="P:protein targeting to vacuole"/>
    <property type="evidence" value="ECO:0007669"/>
    <property type="project" value="TreeGrafter"/>
</dbReference>
<dbReference type="InterPro" id="IPR009851">
    <property type="entry name" value="Mod_r"/>
</dbReference>
<feature type="non-terminal residue" evidence="9">
    <location>
        <position position="1"/>
    </location>
</feature>
<proteinExistence type="inferred from homology"/>
<reference evidence="9" key="1">
    <citation type="submission" date="2022-07" db="EMBL/GenBank/DDBJ databases">
        <title>Genome analysis of Parmales, a sister group of diatoms, reveals the evolutionary specialization of diatoms from phago-mixotrophs to photoautotrophs.</title>
        <authorList>
            <person name="Ban H."/>
            <person name="Sato S."/>
            <person name="Yoshikawa S."/>
            <person name="Kazumasa Y."/>
            <person name="Nakamura Y."/>
            <person name="Ichinomiya M."/>
            <person name="Saitoh K."/>
            <person name="Sato N."/>
            <person name="Blanc-Mathieu R."/>
            <person name="Endo H."/>
            <person name="Kuwata A."/>
            <person name="Ogata H."/>
        </authorList>
    </citation>
    <scope>NUCLEOTIDE SEQUENCE</scope>
</reference>
<evidence type="ECO:0000256" key="4">
    <source>
        <dbReference type="ARBA" id="ARBA00022753"/>
    </source>
</evidence>
<evidence type="ECO:0000259" key="8">
    <source>
        <dbReference type="PROSITE" id="PS51314"/>
    </source>
</evidence>
<evidence type="ECO:0000256" key="7">
    <source>
        <dbReference type="SAM" id="Coils"/>
    </source>
</evidence>
<keyword evidence="3 6" id="KW-0813">Transport</keyword>
<dbReference type="AlphaFoldDB" id="A0A9W7G1A9"/>
<feature type="coiled-coil region" evidence="7">
    <location>
        <begin position="8"/>
        <end position="94"/>
    </location>
</feature>
<dbReference type="SUPFAM" id="SSF140111">
    <property type="entry name" value="Endosomal sorting complex assembly domain"/>
    <property type="match status" value="1"/>
</dbReference>
<dbReference type="GO" id="GO:0043162">
    <property type="term" value="P:ubiquitin-dependent protein catabolic process via the multivesicular body sorting pathway"/>
    <property type="evidence" value="ECO:0007669"/>
    <property type="project" value="TreeGrafter"/>
</dbReference>
<evidence type="ECO:0000313" key="9">
    <source>
        <dbReference type="EMBL" id="GMI27333.1"/>
    </source>
</evidence>
<sequence length="99" mass="11335">LGGLHAEVQVLQAELKDKIREFEEYKDRESAALGGIGSREIMEMLENAKNDAEGASESMSQQFVDGDVKLAAFAKEYMKERTKYHERAAKLERLRRQQM</sequence>
<evidence type="ECO:0000256" key="3">
    <source>
        <dbReference type="ARBA" id="ARBA00022448"/>
    </source>
</evidence>
<comment type="caution">
    <text evidence="9">The sequence shown here is derived from an EMBL/GenBank/DDBJ whole genome shotgun (WGS) entry which is preliminary data.</text>
</comment>
<comment type="subcellular location">
    <subcellularLocation>
        <location evidence="1">Endosome</location>
    </subcellularLocation>
</comment>
<dbReference type="GO" id="GO:0000813">
    <property type="term" value="C:ESCRT I complex"/>
    <property type="evidence" value="ECO:0007669"/>
    <property type="project" value="TreeGrafter"/>
</dbReference>
<keyword evidence="10" id="KW-1185">Reference proteome</keyword>
<feature type="domain" description="VPS37 C-terminal" evidence="8">
    <location>
        <begin position="1"/>
        <end position="99"/>
    </location>
</feature>
<gene>
    <name evidence="9" type="ORF">TrRE_jg9837</name>
</gene>
<dbReference type="OrthoDB" id="10260857at2759"/>
<name>A0A9W7G1A9_9STRA</name>
<keyword evidence="7" id="KW-0175">Coiled coil</keyword>
<evidence type="ECO:0000256" key="2">
    <source>
        <dbReference type="ARBA" id="ARBA00007617"/>
    </source>
</evidence>
<organism evidence="9 10">
    <name type="scientific">Triparma retinervis</name>
    <dbReference type="NCBI Taxonomy" id="2557542"/>
    <lineage>
        <taxon>Eukaryota</taxon>
        <taxon>Sar</taxon>
        <taxon>Stramenopiles</taxon>
        <taxon>Ochrophyta</taxon>
        <taxon>Bolidophyceae</taxon>
        <taxon>Parmales</taxon>
        <taxon>Triparmaceae</taxon>
        <taxon>Triparma</taxon>
    </lineage>
</organism>
<dbReference type="PROSITE" id="PS51314">
    <property type="entry name" value="VPS37_C"/>
    <property type="match status" value="1"/>
</dbReference>